<keyword evidence="7 10" id="KW-0028">Amino-acid biosynthesis</keyword>
<evidence type="ECO:0000313" key="14">
    <source>
        <dbReference type="Proteomes" id="UP001589608"/>
    </source>
</evidence>
<keyword evidence="6 10" id="KW-0432">Leucine biosynthesis</keyword>
<accession>A0ABV5MSR7</accession>
<comment type="similarity">
    <text evidence="4 10">Belongs to the LeuD family. LeuD type 1 subfamily.</text>
</comment>
<dbReference type="GO" id="GO:0003861">
    <property type="term" value="F:3-isopropylmalate dehydratase activity"/>
    <property type="evidence" value="ECO:0007669"/>
    <property type="project" value="UniProtKB-EC"/>
</dbReference>
<dbReference type="EC" id="4.2.1.33" evidence="10"/>
<evidence type="ECO:0000256" key="11">
    <source>
        <dbReference type="SAM" id="MobiDB-lite"/>
    </source>
</evidence>
<evidence type="ECO:0000256" key="4">
    <source>
        <dbReference type="ARBA" id="ARBA00009845"/>
    </source>
</evidence>
<dbReference type="Gene3D" id="3.20.19.10">
    <property type="entry name" value="Aconitase, domain 4"/>
    <property type="match status" value="1"/>
</dbReference>
<dbReference type="SUPFAM" id="SSF52016">
    <property type="entry name" value="LeuD/IlvD-like"/>
    <property type="match status" value="1"/>
</dbReference>
<keyword evidence="9 10" id="KW-0100">Branched-chain amino acid biosynthesis</keyword>
<dbReference type="InterPro" id="IPR000573">
    <property type="entry name" value="AconitaseA/IPMdHydase_ssu_swvl"/>
</dbReference>
<dbReference type="Proteomes" id="UP001589608">
    <property type="component" value="Unassembled WGS sequence"/>
</dbReference>
<keyword evidence="8 10" id="KW-0456">Lyase</keyword>
<evidence type="ECO:0000256" key="7">
    <source>
        <dbReference type="ARBA" id="ARBA00022605"/>
    </source>
</evidence>
<organism evidence="13 14">
    <name type="scientific">Dactylosporangium vinaceum</name>
    <dbReference type="NCBI Taxonomy" id="53362"/>
    <lineage>
        <taxon>Bacteria</taxon>
        <taxon>Bacillati</taxon>
        <taxon>Actinomycetota</taxon>
        <taxon>Actinomycetes</taxon>
        <taxon>Micromonosporales</taxon>
        <taxon>Micromonosporaceae</taxon>
        <taxon>Dactylosporangium</taxon>
    </lineage>
</organism>
<dbReference type="InterPro" id="IPR004431">
    <property type="entry name" value="3-IsopropMal_deHydase_ssu"/>
</dbReference>
<name>A0ABV5MSR7_9ACTN</name>
<gene>
    <name evidence="10 13" type="primary">leuD</name>
    <name evidence="13" type="ORF">ACFFTR_53335</name>
</gene>
<dbReference type="PANTHER" id="PTHR43345:SF5">
    <property type="entry name" value="3-ISOPROPYLMALATE DEHYDRATASE SMALL SUBUNIT"/>
    <property type="match status" value="1"/>
</dbReference>
<dbReference type="PANTHER" id="PTHR43345">
    <property type="entry name" value="3-ISOPROPYLMALATE DEHYDRATASE SMALL SUBUNIT 2-RELATED-RELATED"/>
    <property type="match status" value="1"/>
</dbReference>
<proteinExistence type="inferred from homology"/>
<dbReference type="InterPro" id="IPR050075">
    <property type="entry name" value="LeuD"/>
</dbReference>
<dbReference type="EMBL" id="JBHMCA010000094">
    <property type="protein sequence ID" value="MFB9451903.1"/>
    <property type="molecule type" value="Genomic_DNA"/>
</dbReference>
<evidence type="ECO:0000256" key="5">
    <source>
        <dbReference type="ARBA" id="ARBA00011271"/>
    </source>
</evidence>
<reference evidence="13 14" key="1">
    <citation type="submission" date="2024-09" db="EMBL/GenBank/DDBJ databases">
        <authorList>
            <person name="Sun Q."/>
            <person name="Mori K."/>
        </authorList>
    </citation>
    <scope>NUCLEOTIDE SEQUENCE [LARGE SCALE GENOMIC DNA]</scope>
    <source>
        <strain evidence="13 14">JCM 3307</strain>
    </source>
</reference>
<comment type="catalytic activity">
    <reaction evidence="1 10">
        <text>(2R,3S)-3-isopropylmalate = (2S)-2-isopropylmalate</text>
        <dbReference type="Rhea" id="RHEA:32287"/>
        <dbReference type="ChEBI" id="CHEBI:1178"/>
        <dbReference type="ChEBI" id="CHEBI:35121"/>
        <dbReference type="EC" id="4.2.1.33"/>
    </reaction>
</comment>
<dbReference type="Pfam" id="PF00694">
    <property type="entry name" value="Aconitase_C"/>
    <property type="match status" value="1"/>
</dbReference>
<evidence type="ECO:0000259" key="12">
    <source>
        <dbReference type="Pfam" id="PF00694"/>
    </source>
</evidence>
<evidence type="ECO:0000256" key="10">
    <source>
        <dbReference type="HAMAP-Rule" id="MF_01031"/>
    </source>
</evidence>
<dbReference type="NCBIfam" id="TIGR00171">
    <property type="entry name" value="leuD"/>
    <property type="match status" value="1"/>
</dbReference>
<evidence type="ECO:0000256" key="1">
    <source>
        <dbReference type="ARBA" id="ARBA00000491"/>
    </source>
</evidence>
<evidence type="ECO:0000313" key="13">
    <source>
        <dbReference type="EMBL" id="MFB9451903.1"/>
    </source>
</evidence>
<evidence type="ECO:0000256" key="8">
    <source>
        <dbReference type="ARBA" id="ARBA00023239"/>
    </source>
</evidence>
<feature type="domain" description="Aconitase A/isopropylmalate dehydratase small subunit swivel" evidence="12">
    <location>
        <begin position="22"/>
        <end position="120"/>
    </location>
</feature>
<dbReference type="InterPro" id="IPR015928">
    <property type="entry name" value="Aconitase/3IPM_dehydase_swvl"/>
</dbReference>
<dbReference type="HAMAP" id="MF_01031">
    <property type="entry name" value="LeuD_type1"/>
    <property type="match status" value="1"/>
</dbReference>
<dbReference type="RefSeq" id="WP_380032018.1">
    <property type="nucleotide sequence ID" value="NZ_CP061913.1"/>
</dbReference>
<evidence type="ECO:0000256" key="3">
    <source>
        <dbReference type="ARBA" id="ARBA00004729"/>
    </source>
</evidence>
<dbReference type="CDD" id="cd01577">
    <property type="entry name" value="IPMI_Swivel"/>
    <property type="match status" value="1"/>
</dbReference>
<sequence>MTGVGAVSEHTGRAVLLRRDDVDTDQIVAAEYCKRITKSGYEDVLFSRWRQEPGFALNDPAAAGATVLVAGHNFGTGSSREHAVWALRDWGFRAVLATGFGDIFRRNALKNGLLPVQLPPEALAELTALVERDPAGPVSVDVTTRTVRAAGRSWPFPIDERARRHLIAGLDEIAVTLSAEAVIAAHERSRPDWLPVVRVHPAEPAGPFGPQSAVPEPPAPGQSAPIKEWVSR</sequence>
<comment type="pathway">
    <text evidence="3 10">Amino-acid biosynthesis; L-leucine biosynthesis; L-leucine from 3-methyl-2-oxobutanoate: step 2/4.</text>
</comment>
<evidence type="ECO:0000256" key="9">
    <source>
        <dbReference type="ARBA" id="ARBA00023304"/>
    </source>
</evidence>
<feature type="region of interest" description="Disordered" evidence="11">
    <location>
        <begin position="204"/>
        <end position="232"/>
    </location>
</feature>
<comment type="function">
    <text evidence="2 10">Catalyzes the isomerization between 2-isopropylmalate and 3-isopropylmalate, via the formation of 2-isopropylmaleate.</text>
</comment>
<evidence type="ECO:0000256" key="6">
    <source>
        <dbReference type="ARBA" id="ARBA00022430"/>
    </source>
</evidence>
<evidence type="ECO:0000256" key="2">
    <source>
        <dbReference type="ARBA" id="ARBA00002695"/>
    </source>
</evidence>
<comment type="caution">
    <text evidence="13">The sequence shown here is derived from an EMBL/GenBank/DDBJ whole genome shotgun (WGS) entry which is preliminary data.</text>
</comment>
<dbReference type="NCBIfam" id="NF002458">
    <property type="entry name" value="PRK01641.1"/>
    <property type="match status" value="1"/>
</dbReference>
<keyword evidence="14" id="KW-1185">Reference proteome</keyword>
<protein>
    <recommendedName>
        <fullName evidence="10">3-isopropylmalate dehydratase small subunit</fullName>
        <ecNumber evidence="10">4.2.1.33</ecNumber>
    </recommendedName>
    <alternativeName>
        <fullName evidence="10">Alpha-IPM isomerase</fullName>
        <shortName evidence="10">IPMI</shortName>
    </alternativeName>
    <alternativeName>
        <fullName evidence="10">Isopropylmalate isomerase</fullName>
    </alternativeName>
</protein>
<comment type="subunit">
    <text evidence="5 10">Heterodimer of LeuC and LeuD.</text>
</comment>
<dbReference type="InterPro" id="IPR033940">
    <property type="entry name" value="IPMI_Swivel"/>
</dbReference>